<organism evidence="1 2">
    <name type="scientific">Nitratireductor kimnyeongensis</name>
    <dbReference type="NCBI Taxonomy" id="430679"/>
    <lineage>
        <taxon>Bacteria</taxon>
        <taxon>Pseudomonadati</taxon>
        <taxon>Pseudomonadota</taxon>
        <taxon>Alphaproteobacteria</taxon>
        <taxon>Hyphomicrobiales</taxon>
        <taxon>Phyllobacteriaceae</taxon>
        <taxon>Nitratireductor</taxon>
    </lineage>
</organism>
<evidence type="ECO:0000313" key="2">
    <source>
        <dbReference type="Proteomes" id="UP001596107"/>
    </source>
</evidence>
<dbReference type="EMBL" id="JBHSNB010000002">
    <property type="protein sequence ID" value="MFC5585656.1"/>
    <property type="molecule type" value="Genomic_DNA"/>
</dbReference>
<evidence type="ECO:0000313" key="1">
    <source>
        <dbReference type="EMBL" id="MFC5585656.1"/>
    </source>
</evidence>
<reference evidence="2" key="1">
    <citation type="journal article" date="2019" name="Int. J. Syst. Evol. Microbiol.">
        <title>The Global Catalogue of Microorganisms (GCM) 10K type strain sequencing project: providing services to taxonomists for standard genome sequencing and annotation.</title>
        <authorList>
            <consortium name="The Broad Institute Genomics Platform"/>
            <consortium name="The Broad Institute Genome Sequencing Center for Infectious Disease"/>
            <person name="Wu L."/>
            <person name="Ma J."/>
        </authorList>
    </citation>
    <scope>NUCLEOTIDE SEQUENCE [LARGE SCALE GENOMIC DNA]</scope>
    <source>
        <strain evidence="2">JCM 3366</strain>
    </source>
</reference>
<comment type="caution">
    <text evidence="1">The sequence shown here is derived from an EMBL/GenBank/DDBJ whole genome shotgun (WGS) entry which is preliminary data.</text>
</comment>
<proteinExistence type="predicted"/>
<dbReference type="Proteomes" id="UP001596107">
    <property type="component" value="Unassembled WGS sequence"/>
</dbReference>
<gene>
    <name evidence="1" type="ORF">ACFPOD_11070</name>
</gene>
<keyword evidence="2" id="KW-1185">Reference proteome</keyword>
<protein>
    <submittedName>
        <fullName evidence="1">Uncharacterized protein</fullName>
    </submittedName>
</protein>
<accession>A0ABW0T8B0</accession>
<sequence>MKRRSGTPTILPERIRFVVVGKPVLNEEAKALSDGLAHSHEITDYDFWRALKSIEDELYWLERNRRPIPIDLIYVRAIVRTARQKRLFIAWDPAPIDEY</sequence>
<name>A0ABW0T8B0_9HYPH</name>